<organism evidence="1 2">
    <name type="scientific">Oryzias javanicus</name>
    <name type="common">Javanese ricefish</name>
    <name type="synonym">Aplocheilus javanicus</name>
    <dbReference type="NCBI Taxonomy" id="123683"/>
    <lineage>
        <taxon>Eukaryota</taxon>
        <taxon>Metazoa</taxon>
        <taxon>Chordata</taxon>
        <taxon>Craniata</taxon>
        <taxon>Vertebrata</taxon>
        <taxon>Euteleostomi</taxon>
        <taxon>Actinopterygii</taxon>
        <taxon>Neopterygii</taxon>
        <taxon>Teleostei</taxon>
        <taxon>Neoteleostei</taxon>
        <taxon>Acanthomorphata</taxon>
        <taxon>Ovalentaria</taxon>
        <taxon>Atherinomorphae</taxon>
        <taxon>Beloniformes</taxon>
        <taxon>Adrianichthyidae</taxon>
        <taxon>Oryziinae</taxon>
        <taxon>Oryzias</taxon>
    </lineage>
</organism>
<reference evidence="1 2" key="1">
    <citation type="submission" date="2018-11" db="EMBL/GenBank/DDBJ databases">
        <authorList>
            <person name="Lopez-Roques C."/>
            <person name="Donnadieu C."/>
            <person name="Bouchez O."/>
            <person name="Klopp C."/>
            <person name="Cabau C."/>
            <person name="Zahm M."/>
        </authorList>
    </citation>
    <scope>NUCLEOTIDE SEQUENCE [LARGE SCALE GENOMIC DNA]</scope>
    <source>
        <strain evidence="1">RS831</strain>
        <tissue evidence="1">Whole body</tissue>
    </source>
</reference>
<dbReference type="OrthoDB" id="10058437at2759"/>
<gene>
    <name evidence="1" type="ORF">OJAV_G00003400</name>
</gene>
<name>A0A3S2PTL5_ORYJA</name>
<dbReference type="Proteomes" id="UP000283210">
    <property type="component" value="Chromosome 1"/>
</dbReference>
<dbReference type="Gene3D" id="1.10.533.10">
    <property type="entry name" value="Death Domain, Fas"/>
    <property type="match status" value="1"/>
</dbReference>
<protein>
    <submittedName>
        <fullName evidence="1">Uncharacterized protein</fullName>
    </submittedName>
</protein>
<keyword evidence="2" id="KW-1185">Reference proteome</keyword>
<reference evidence="1 2" key="2">
    <citation type="submission" date="2019-01" db="EMBL/GenBank/DDBJ databases">
        <title>A chromosome length genome reference of the Java medaka (oryzias javanicus).</title>
        <authorList>
            <person name="Herpin A."/>
            <person name="Takehana Y."/>
            <person name="Naruse K."/>
            <person name="Ansai S."/>
            <person name="Kawaguchi M."/>
        </authorList>
    </citation>
    <scope>NUCLEOTIDE SEQUENCE [LARGE SCALE GENOMIC DNA]</scope>
    <source>
        <strain evidence="1">RS831</strain>
        <tissue evidence="1">Whole body</tissue>
    </source>
</reference>
<sequence>MVEKYGEDKAEEIVIQTLKEIDNNDLAEKLKKACSDGLMASPSATPSSVTAPAAPATMLAQDRGAIIAPTINNSTTGAINITFSST</sequence>
<proteinExistence type="predicted"/>
<dbReference type="AlphaFoldDB" id="A0A3S2PTL5"/>
<dbReference type="EMBL" id="CM012437">
    <property type="protein sequence ID" value="RVE75905.1"/>
    <property type="molecule type" value="Genomic_DNA"/>
</dbReference>
<evidence type="ECO:0000313" key="2">
    <source>
        <dbReference type="Proteomes" id="UP000283210"/>
    </source>
</evidence>
<dbReference type="InterPro" id="IPR011029">
    <property type="entry name" value="DEATH-like_dom_sf"/>
</dbReference>
<accession>A0A3S2PTL5</accession>
<evidence type="ECO:0000313" key="1">
    <source>
        <dbReference type="EMBL" id="RVE75905.1"/>
    </source>
</evidence>